<dbReference type="SUPFAM" id="SSF52172">
    <property type="entry name" value="CheY-like"/>
    <property type="match status" value="1"/>
</dbReference>
<dbReference type="InterPro" id="IPR036388">
    <property type="entry name" value="WH-like_DNA-bd_sf"/>
</dbReference>
<dbReference type="PANTHER" id="PTHR43214:SF17">
    <property type="entry name" value="TRANSCRIPTIONAL REGULATORY PROTEIN RCSB"/>
    <property type="match status" value="1"/>
</dbReference>
<dbReference type="SUPFAM" id="SSF46894">
    <property type="entry name" value="C-terminal effector domain of the bipartite response regulators"/>
    <property type="match status" value="1"/>
</dbReference>
<dbReference type="GO" id="GO:0000160">
    <property type="term" value="P:phosphorelay signal transduction system"/>
    <property type="evidence" value="ECO:0007669"/>
    <property type="project" value="InterPro"/>
</dbReference>
<dbReference type="PANTHER" id="PTHR43214">
    <property type="entry name" value="TWO-COMPONENT RESPONSE REGULATOR"/>
    <property type="match status" value="1"/>
</dbReference>
<dbReference type="Pfam" id="PF00072">
    <property type="entry name" value="Response_reg"/>
    <property type="match status" value="1"/>
</dbReference>
<dbReference type="CDD" id="cd17535">
    <property type="entry name" value="REC_NarL-like"/>
    <property type="match status" value="1"/>
</dbReference>
<evidence type="ECO:0000256" key="2">
    <source>
        <dbReference type="ARBA" id="ARBA00023125"/>
    </source>
</evidence>
<dbReference type="PROSITE" id="PS50043">
    <property type="entry name" value="HTH_LUXR_2"/>
    <property type="match status" value="1"/>
</dbReference>
<reference evidence="3 4" key="1">
    <citation type="submission" date="2015-11" db="EMBL/GenBank/DDBJ databases">
        <title>Expanding the genomic diversity of Burkholderia species for the development of highly accurate diagnostics.</title>
        <authorList>
            <person name="Sahl J."/>
            <person name="Keim P."/>
            <person name="Wagner D."/>
        </authorList>
    </citation>
    <scope>NUCLEOTIDE SEQUENCE [LARGE SCALE GENOMIC DNA]</scope>
    <source>
        <strain evidence="3 4">RF32-BP4</strain>
    </source>
</reference>
<keyword evidence="1" id="KW-0597">Phosphoprotein</keyword>
<organism evidence="3 4">
    <name type="scientific">Burkholderia ubonensis</name>
    <dbReference type="NCBI Taxonomy" id="101571"/>
    <lineage>
        <taxon>Bacteria</taxon>
        <taxon>Pseudomonadati</taxon>
        <taxon>Pseudomonadota</taxon>
        <taxon>Betaproteobacteria</taxon>
        <taxon>Burkholderiales</taxon>
        <taxon>Burkholderiaceae</taxon>
        <taxon>Burkholderia</taxon>
        <taxon>Burkholderia cepacia complex</taxon>
    </lineage>
</organism>
<dbReference type="InterPro" id="IPR058245">
    <property type="entry name" value="NreC/VraR/RcsB-like_REC"/>
</dbReference>
<proteinExistence type="predicted"/>
<sequence length="234" mass="25279">MDQFAIRVMIADDHPAIISGIVAALANHTTVEVVATASNSTELVAALNTYPCDVLVSDYSMPGGEFGDGVTLFSFLRRRYPDTRIVVLTMMNNPGTIRSLLKLDIHCILSKSDSTDHVLTAIQGAFASGRYFSPSISDVAWRIHIEAGNTASGALTMREEEVVRLFVSGLSVSQIAEQLKRSKQTISSQKTSAMKKLGLDSDTDLIKYVMGVSLAASGDTSSPAQLNRRRPLAR</sequence>
<dbReference type="EMBL" id="LOTN01000059">
    <property type="protein sequence ID" value="KUZ84014.1"/>
    <property type="molecule type" value="Genomic_DNA"/>
</dbReference>
<gene>
    <name evidence="3" type="ORF">WI38_26625</name>
</gene>
<comment type="caution">
    <text evidence="3">The sequence shown here is derived from an EMBL/GenBank/DDBJ whole genome shotgun (WGS) entry which is preliminary data.</text>
</comment>
<dbReference type="Gene3D" id="1.10.10.10">
    <property type="entry name" value="Winged helix-like DNA-binding domain superfamily/Winged helix DNA-binding domain"/>
    <property type="match status" value="1"/>
</dbReference>
<dbReference type="GO" id="GO:0006355">
    <property type="term" value="P:regulation of DNA-templated transcription"/>
    <property type="evidence" value="ECO:0007669"/>
    <property type="project" value="InterPro"/>
</dbReference>
<dbReference type="Gene3D" id="3.40.50.2300">
    <property type="match status" value="1"/>
</dbReference>
<name>A0A102HN53_9BURK</name>
<keyword evidence="2" id="KW-0238">DNA-binding</keyword>
<accession>A0A102HN53</accession>
<evidence type="ECO:0000313" key="4">
    <source>
        <dbReference type="Proteomes" id="UP000065521"/>
    </source>
</evidence>
<dbReference type="RefSeq" id="WP_059636727.1">
    <property type="nucleotide sequence ID" value="NZ_CP013369.1"/>
</dbReference>
<dbReference type="SMART" id="SM00421">
    <property type="entry name" value="HTH_LUXR"/>
    <property type="match status" value="1"/>
</dbReference>
<dbReference type="PROSITE" id="PS50110">
    <property type="entry name" value="RESPONSE_REGULATORY"/>
    <property type="match status" value="1"/>
</dbReference>
<dbReference type="InterPro" id="IPR016032">
    <property type="entry name" value="Sig_transdc_resp-reg_C-effctor"/>
</dbReference>
<dbReference type="GO" id="GO:0003677">
    <property type="term" value="F:DNA binding"/>
    <property type="evidence" value="ECO:0007669"/>
    <property type="project" value="UniProtKB-KW"/>
</dbReference>
<dbReference type="Proteomes" id="UP000065521">
    <property type="component" value="Unassembled WGS sequence"/>
</dbReference>
<dbReference type="CDD" id="cd06170">
    <property type="entry name" value="LuxR_C_like"/>
    <property type="match status" value="1"/>
</dbReference>
<evidence type="ECO:0000313" key="3">
    <source>
        <dbReference type="EMBL" id="KUZ84014.1"/>
    </source>
</evidence>
<dbReference type="Pfam" id="PF00196">
    <property type="entry name" value="GerE"/>
    <property type="match status" value="1"/>
</dbReference>
<dbReference type="InterPro" id="IPR000792">
    <property type="entry name" value="Tscrpt_reg_LuxR_C"/>
</dbReference>
<evidence type="ECO:0000256" key="1">
    <source>
        <dbReference type="ARBA" id="ARBA00022553"/>
    </source>
</evidence>
<dbReference type="InterPro" id="IPR039420">
    <property type="entry name" value="WalR-like"/>
</dbReference>
<dbReference type="InterPro" id="IPR001789">
    <property type="entry name" value="Sig_transdc_resp-reg_receiver"/>
</dbReference>
<protein>
    <submittedName>
        <fullName evidence="3">LuxR family transcriptional regulator</fullName>
    </submittedName>
</protein>
<dbReference type="PROSITE" id="PS00622">
    <property type="entry name" value="HTH_LUXR_1"/>
    <property type="match status" value="1"/>
</dbReference>
<dbReference type="SMART" id="SM00448">
    <property type="entry name" value="REC"/>
    <property type="match status" value="1"/>
</dbReference>
<dbReference type="AlphaFoldDB" id="A0A102HN53"/>
<dbReference type="PRINTS" id="PR00038">
    <property type="entry name" value="HTHLUXR"/>
</dbReference>
<dbReference type="InterPro" id="IPR011006">
    <property type="entry name" value="CheY-like_superfamily"/>
</dbReference>